<keyword evidence="1" id="KW-0949">S-adenosyl-L-methionine</keyword>
<accession>A0A090LHN6</accession>
<evidence type="ECO:0000313" key="4">
    <source>
        <dbReference type="Proteomes" id="UP000035682"/>
    </source>
</evidence>
<keyword evidence="1 3" id="KW-0808">Transferase</keyword>
<comment type="catalytic activity">
    <reaction evidence="1">
        <text>L-lysyl(79)-[histone H3] + 3 S-adenosyl-L-methionine = N(6),N(6),N(6)-trimethyl-L-lysyl(79)-[histone H3] + 3 S-adenosyl-L-homocysteine + 3 H(+)</text>
        <dbReference type="Rhea" id="RHEA:60328"/>
        <dbReference type="Rhea" id="RHEA-COMP:15549"/>
        <dbReference type="Rhea" id="RHEA-COMP:15552"/>
        <dbReference type="ChEBI" id="CHEBI:15378"/>
        <dbReference type="ChEBI" id="CHEBI:29969"/>
        <dbReference type="ChEBI" id="CHEBI:57856"/>
        <dbReference type="ChEBI" id="CHEBI:59789"/>
        <dbReference type="ChEBI" id="CHEBI:61961"/>
        <dbReference type="EC" id="2.1.1.360"/>
    </reaction>
</comment>
<organism evidence="3">
    <name type="scientific">Strongyloides ratti</name>
    <name type="common">Parasitic roundworm</name>
    <dbReference type="NCBI Taxonomy" id="34506"/>
    <lineage>
        <taxon>Eukaryota</taxon>
        <taxon>Metazoa</taxon>
        <taxon>Ecdysozoa</taxon>
        <taxon>Nematoda</taxon>
        <taxon>Chromadorea</taxon>
        <taxon>Rhabditida</taxon>
        <taxon>Tylenchina</taxon>
        <taxon>Panagrolaimomorpha</taxon>
        <taxon>Strongyloidoidea</taxon>
        <taxon>Strongyloididae</taxon>
        <taxon>Strongyloides</taxon>
    </lineage>
</organism>
<comment type="miscellaneous">
    <text evidence="1">In contrast to other lysine histone methyltransferases, it does not contain a SET domain, suggesting the existence of another mechanism for methylation of lysine residues of histones.</text>
</comment>
<evidence type="ECO:0000313" key="5">
    <source>
        <dbReference type="WBParaSite" id="SRAE_2000232400.1"/>
    </source>
</evidence>
<protein>
    <recommendedName>
        <fullName evidence="1">Histone-lysine N-methyltransferase, H3 lysine-79 specific</fullName>
        <ecNumber evidence="1">2.1.1.360</ecNumber>
    </recommendedName>
    <alternativeName>
        <fullName evidence="1">Histone H3-K79 methyltransferase</fullName>
    </alternativeName>
</protein>
<dbReference type="STRING" id="34506.A0A090LHN6"/>
<dbReference type="WBParaSite" id="SRAE_2000232400.1">
    <property type="protein sequence ID" value="SRAE_2000232400.1"/>
    <property type="gene ID" value="WBGene00262534"/>
</dbReference>
<reference evidence="3 4" key="1">
    <citation type="submission" date="2014-09" db="EMBL/GenBank/DDBJ databases">
        <authorList>
            <person name="Martin A.A."/>
        </authorList>
    </citation>
    <scope>NUCLEOTIDE SEQUENCE</scope>
    <source>
        <strain evidence="4">ED321</strain>
        <strain evidence="3">ED321 Heterogonic</strain>
    </source>
</reference>
<dbReference type="SUPFAM" id="SSF53335">
    <property type="entry name" value="S-adenosyl-L-methionine-dependent methyltransferases"/>
    <property type="match status" value="1"/>
</dbReference>
<dbReference type="GO" id="GO:0140956">
    <property type="term" value="F:histone H3K79 trimethyltransferase activity"/>
    <property type="evidence" value="ECO:0007669"/>
    <property type="project" value="UniProtKB-EC"/>
</dbReference>
<evidence type="ECO:0000256" key="1">
    <source>
        <dbReference type="RuleBase" id="RU271113"/>
    </source>
</evidence>
<reference evidence="5" key="2">
    <citation type="submission" date="2020-12" db="UniProtKB">
        <authorList>
            <consortium name="WormBaseParasite"/>
        </authorList>
    </citation>
    <scope>IDENTIFICATION</scope>
</reference>
<dbReference type="CTD" id="36380028"/>
<evidence type="ECO:0000259" key="2">
    <source>
        <dbReference type="PROSITE" id="PS51569"/>
    </source>
</evidence>
<proteinExistence type="inferred from homology"/>
<feature type="domain" description="DOT1" evidence="2">
    <location>
        <begin position="48"/>
        <end position="382"/>
    </location>
</feature>
<evidence type="ECO:0000313" key="3">
    <source>
        <dbReference type="EMBL" id="CEF67663.1"/>
    </source>
</evidence>
<gene>
    <name evidence="3 5 6" type="ORF">SRAE_2000232400</name>
</gene>
<comment type="subcellular location">
    <subcellularLocation>
        <location evidence="1">Nucleus</location>
    </subcellularLocation>
</comment>
<keyword evidence="1 3" id="KW-0489">Methyltransferase</keyword>
<dbReference type="PROSITE" id="PS51569">
    <property type="entry name" value="DOT1"/>
    <property type="match status" value="1"/>
</dbReference>
<dbReference type="GO" id="GO:0005634">
    <property type="term" value="C:nucleus"/>
    <property type="evidence" value="ECO:0007669"/>
    <property type="project" value="UniProtKB-SubCell"/>
</dbReference>
<dbReference type="Pfam" id="PF08123">
    <property type="entry name" value="DOT1"/>
    <property type="match status" value="1"/>
</dbReference>
<comment type="function">
    <text evidence="1">Histone methyltransferase that specifically trimethylates histone H3 to form H3K79me3. This methylation is required for telomere silencing and for the pachytene checkpoint during the meiotic cell cycle by allowing the recruitment of RAD9 to double strand breaks. Nucleosomes are preferred as substrate compared to free histone.</text>
</comment>
<dbReference type="GO" id="GO:0032259">
    <property type="term" value="P:methylation"/>
    <property type="evidence" value="ECO:0007669"/>
    <property type="project" value="UniProtKB-KW"/>
</dbReference>
<keyword evidence="1" id="KW-0539">Nucleus</keyword>
<dbReference type="RefSeq" id="XP_024506863.1">
    <property type="nucleotide sequence ID" value="XM_024653381.1"/>
</dbReference>
<dbReference type="EC" id="2.1.1.360" evidence="1"/>
<dbReference type="WormBase" id="SRAE_2000232400">
    <property type="protein sequence ID" value="SRP07587"/>
    <property type="gene ID" value="WBGene00262534"/>
</dbReference>
<comment type="similarity">
    <text evidence="1">Belongs to the class I-like SAM-binding methyltransferase superfamily. DOT1 family.</text>
</comment>
<dbReference type="Gene3D" id="3.40.50.150">
    <property type="entry name" value="Vaccinia Virus protein VP39"/>
    <property type="match status" value="1"/>
</dbReference>
<dbReference type="GeneID" id="36380028"/>
<dbReference type="EMBL" id="LN609529">
    <property type="protein sequence ID" value="CEF67663.1"/>
    <property type="molecule type" value="Genomic_DNA"/>
</dbReference>
<keyword evidence="1" id="KW-0156">Chromatin regulator</keyword>
<dbReference type="AlphaFoldDB" id="A0A090LHN6"/>
<sequence>MISPTNFSSQKIILLLRDLDVYSVPFKMEVICVEDLPEEIGVASELGFQKVLVKPFYFMVIARCSQAMALENCPKFGSFCSDTLEDYNEDIEKYTQMIFNDLKRSDVVDEVIRFLVSIIRYRDEVRNYFASEYKNIFPKPSDAPKLKTMTEVQSTLLFNRIKECFAKKKILQRYYNAGTEYVYGELNPHAFFQVDSEERSCYEGDNFFDCGAGIFNMVAIASATKFVHRSIGIEINPGVACPGALLLLGFYHVARFANYHFNSSTHIIGNFNNPVLEKLLFSRPSTIIVNNFVLSPATMDPFFEKLAKNHKNSIKFVLTKEPSFCRKLPFQDDDKREKLTDDRKRVKGDILTNNGFIKKELSHIQRAGSWTDNTVKLYFYYR</sequence>
<keyword evidence="4" id="KW-1185">Reference proteome</keyword>
<dbReference type="InterPro" id="IPR025789">
    <property type="entry name" value="DOT1_dom"/>
</dbReference>
<name>A0A090LHN6_STRRB</name>
<dbReference type="InterPro" id="IPR029063">
    <property type="entry name" value="SAM-dependent_MTases_sf"/>
</dbReference>
<dbReference type="Proteomes" id="UP000035682">
    <property type="component" value="Unplaced"/>
</dbReference>
<evidence type="ECO:0000313" key="6">
    <source>
        <dbReference type="WormBase" id="SRAE_2000232400"/>
    </source>
</evidence>